<gene>
    <name evidence="1" type="ORF">BV25DRAFT_1773831</name>
</gene>
<dbReference type="EMBL" id="MU277286">
    <property type="protein sequence ID" value="KAI0055580.1"/>
    <property type="molecule type" value="Genomic_DNA"/>
</dbReference>
<name>A0ACB8SGL0_9AGAM</name>
<protein>
    <submittedName>
        <fullName evidence="1">Uncharacterized protein</fullName>
    </submittedName>
</protein>
<sequence>MSPYRDEFQNFVSMAPKSISAADKRTFMSYGRGDVLVKLPLGEKTSLFILQDVLYAPSMAGTLISIGCIDSAGF</sequence>
<dbReference type="Proteomes" id="UP000814140">
    <property type="component" value="Unassembled WGS sequence"/>
</dbReference>
<organism evidence="1 2">
    <name type="scientific">Artomyces pyxidatus</name>
    <dbReference type="NCBI Taxonomy" id="48021"/>
    <lineage>
        <taxon>Eukaryota</taxon>
        <taxon>Fungi</taxon>
        <taxon>Dikarya</taxon>
        <taxon>Basidiomycota</taxon>
        <taxon>Agaricomycotina</taxon>
        <taxon>Agaricomycetes</taxon>
        <taxon>Russulales</taxon>
        <taxon>Auriscalpiaceae</taxon>
        <taxon>Artomyces</taxon>
    </lineage>
</organism>
<keyword evidence="2" id="KW-1185">Reference proteome</keyword>
<comment type="caution">
    <text evidence="1">The sequence shown here is derived from an EMBL/GenBank/DDBJ whole genome shotgun (WGS) entry which is preliminary data.</text>
</comment>
<accession>A0ACB8SGL0</accession>
<evidence type="ECO:0000313" key="1">
    <source>
        <dbReference type="EMBL" id="KAI0055580.1"/>
    </source>
</evidence>
<feature type="non-terminal residue" evidence="1">
    <location>
        <position position="74"/>
    </location>
</feature>
<reference evidence="1" key="1">
    <citation type="submission" date="2021-03" db="EMBL/GenBank/DDBJ databases">
        <authorList>
            <consortium name="DOE Joint Genome Institute"/>
            <person name="Ahrendt S."/>
            <person name="Looney B.P."/>
            <person name="Miyauchi S."/>
            <person name="Morin E."/>
            <person name="Drula E."/>
            <person name="Courty P.E."/>
            <person name="Chicoki N."/>
            <person name="Fauchery L."/>
            <person name="Kohler A."/>
            <person name="Kuo A."/>
            <person name="Labutti K."/>
            <person name="Pangilinan J."/>
            <person name="Lipzen A."/>
            <person name="Riley R."/>
            <person name="Andreopoulos W."/>
            <person name="He G."/>
            <person name="Johnson J."/>
            <person name="Barry K.W."/>
            <person name="Grigoriev I.V."/>
            <person name="Nagy L."/>
            <person name="Hibbett D."/>
            <person name="Henrissat B."/>
            <person name="Matheny P.B."/>
            <person name="Labbe J."/>
            <person name="Martin F."/>
        </authorList>
    </citation>
    <scope>NUCLEOTIDE SEQUENCE</scope>
    <source>
        <strain evidence="1">HHB10654</strain>
    </source>
</reference>
<proteinExistence type="predicted"/>
<evidence type="ECO:0000313" key="2">
    <source>
        <dbReference type="Proteomes" id="UP000814140"/>
    </source>
</evidence>
<reference evidence="1" key="2">
    <citation type="journal article" date="2022" name="New Phytol.">
        <title>Evolutionary transition to the ectomycorrhizal habit in the genomes of a hyperdiverse lineage of mushroom-forming fungi.</title>
        <authorList>
            <person name="Looney B."/>
            <person name="Miyauchi S."/>
            <person name="Morin E."/>
            <person name="Drula E."/>
            <person name="Courty P.E."/>
            <person name="Kohler A."/>
            <person name="Kuo A."/>
            <person name="LaButti K."/>
            <person name="Pangilinan J."/>
            <person name="Lipzen A."/>
            <person name="Riley R."/>
            <person name="Andreopoulos W."/>
            <person name="He G."/>
            <person name="Johnson J."/>
            <person name="Nolan M."/>
            <person name="Tritt A."/>
            <person name="Barry K.W."/>
            <person name="Grigoriev I.V."/>
            <person name="Nagy L.G."/>
            <person name="Hibbett D."/>
            <person name="Henrissat B."/>
            <person name="Matheny P.B."/>
            <person name="Labbe J."/>
            <person name="Martin F.M."/>
        </authorList>
    </citation>
    <scope>NUCLEOTIDE SEQUENCE</scope>
    <source>
        <strain evidence="1">HHB10654</strain>
    </source>
</reference>